<evidence type="ECO:0000259" key="2">
    <source>
        <dbReference type="Pfam" id="PF14346"/>
    </source>
</evidence>
<sequence length="131" mass="14149">MNKTKKTTRVGALLGLAGTALLLAACASQPVPPIQKLQAAQFAIQSAEQARASEHAAFELGMAREKLAVAEVAVQNEDMPLATRMAEQSRAEAELAMARSQMTKALIVNQEMRDSTESLKQEMQRNTGVRP</sequence>
<dbReference type="InterPro" id="IPR025511">
    <property type="entry name" value="DUF4398"/>
</dbReference>
<evidence type="ECO:0000256" key="1">
    <source>
        <dbReference type="SAM" id="SignalP"/>
    </source>
</evidence>
<reference evidence="4" key="1">
    <citation type="submission" date="2016-10" db="EMBL/GenBank/DDBJ databases">
        <authorList>
            <person name="Varghese N."/>
            <person name="Submissions S."/>
        </authorList>
    </citation>
    <scope>NUCLEOTIDE SEQUENCE [LARGE SCALE GENOMIC DNA]</scope>
    <source>
        <strain evidence="4">KCTC 32246</strain>
    </source>
</reference>
<evidence type="ECO:0000313" key="4">
    <source>
        <dbReference type="Proteomes" id="UP000198675"/>
    </source>
</evidence>
<proteinExistence type="predicted"/>
<feature type="chain" id="PRO_5009279245" description="DUF4398 domain-containing protein" evidence="1">
    <location>
        <begin position="28"/>
        <end position="131"/>
    </location>
</feature>
<dbReference type="PROSITE" id="PS51257">
    <property type="entry name" value="PROKAR_LIPOPROTEIN"/>
    <property type="match status" value="1"/>
</dbReference>
<dbReference type="AlphaFoldDB" id="A0A1H2LCQ5"/>
<protein>
    <recommendedName>
        <fullName evidence="2">DUF4398 domain-containing protein</fullName>
    </recommendedName>
</protein>
<evidence type="ECO:0000313" key="3">
    <source>
        <dbReference type="EMBL" id="SDU78594.1"/>
    </source>
</evidence>
<dbReference type="RefSeq" id="WP_017676997.1">
    <property type="nucleotide sequence ID" value="NZ_LT629797.1"/>
</dbReference>
<dbReference type="EMBL" id="LT629797">
    <property type="protein sequence ID" value="SDU78594.1"/>
    <property type="molecule type" value="Genomic_DNA"/>
</dbReference>
<feature type="signal peptide" evidence="1">
    <location>
        <begin position="1"/>
        <end position="27"/>
    </location>
</feature>
<name>A0A1H2LCQ5_9PSED</name>
<dbReference type="Pfam" id="PF14346">
    <property type="entry name" value="DUF4398"/>
    <property type="match status" value="1"/>
</dbReference>
<feature type="domain" description="DUF4398" evidence="2">
    <location>
        <begin position="36"/>
        <end position="104"/>
    </location>
</feature>
<dbReference type="Proteomes" id="UP000198675">
    <property type="component" value="Chromosome I"/>
</dbReference>
<gene>
    <name evidence="3" type="ORF">SAMN05216363_1128</name>
</gene>
<keyword evidence="1" id="KW-0732">Signal</keyword>
<accession>A0A1H2LCQ5</accession>
<organism evidence="3 4">
    <name type="scientific">Pseudomonas sihuiensis</name>
    <dbReference type="NCBI Taxonomy" id="1274359"/>
    <lineage>
        <taxon>Bacteria</taxon>
        <taxon>Pseudomonadati</taxon>
        <taxon>Pseudomonadota</taxon>
        <taxon>Gammaproteobacteria</taxon>
        <taxon>Pseudomonadales</taxon>
        <taxon>Pseudomonadaceae</taxon>
        <taxon>Pseudomonas</taxon>
    </lineage>
</organism>
<keyword evidence="4" id="KW-1185">Reference proteome</keyword>
<dbReference type="Gene3D" id="1.20.1270.390">
    <property type="match status" value="1"/>
</dbReference>